<dbReference type="InterPro" id="IPR016162">
    <property type="entry name" value="Ald_DH_N"/>
</dbReference>
<comment type="catalytic activity">
    <reaction evidence="8">
        <text>D-glyceraldehyde 3-phosphate + NADP(+) + H2O = (2R)-3-phosphoglycerate + NADPH + 2 H(+)</text>
        <dbReference type="Rhea" id="RHEA:14669"/>
        <dbReference type="ChEBI" id="CHEBI:15377"/>
        <dbReference type="ChEBI" id="CHEBI:15378"/>
        <dbReference type="ChEBI" id="CHEBI:57783"/>
        <dbReference type="ChEBI" id="CHEBI:58272"/>
        <dbReference type="ChEBI" id="CHEBI:58349"/>
        <dbReference type="ChEBI" id="CHEBI:59776"/>
        <dbReference type="EC" id="1.2.1.9"/>
    </reaction>
</comment>
<dbReference type="InterPro" id="IPR016161">
    <property type="entry name" value="Ald_DH/histidinol_DH"/>
</dbReference>
<dbReference type="PANTHER" id="PTHR42991">
    <property type="entry name" value="ALDEHYDE DEHYDROGENASE"/>
    <property type="match status" value="1"/>
</dbReference>
<evidence type="ECO:0000256" key="1">
    <source>
        <dbReference type="ARBA" id="ARBA00009986"/>
    </source>
</evidence>
<dbReference type="InterPro" id="IPR015590">
    <property type="entry name" value="Aldehyde_DH_dom"/>
</dbReference>
<dbReference type="Gene3D" id="3.40.605.10">
    <property type="entry name" value="Aldehyde Dehydrogenase, Chain A, domain 1"/>
    <property type="match status" value="1"/>
</dbReference>
<dbReference type="PANTHER" id="PTHR42991:SF1">
    <property type="entry name" value="ALDEHYDE DEHYDROGENASE"/>
    <property type="match status" value="1"/>
</dbReference>
<dbReference type="InterPro" id="IPR016163">
    <property type="entry name" value="Ald_DH_C"/>
</dbReference>
<proteinExistence type="inferred from homology"/>
<evidence type="ECO:0000259" key="9">
    <source>
        <dbReference type="Pfam" id="PF00171"/>
    </source>
</evidence>
<dbReference type="SUPFAM" id="SSF53720">
    <property type="entry name" value="ALDH-like"/>
    <property type="match status" value="1"/>
</dbReference>
<name>A0A2U1NN63_ARTAN</name>
<feature type="domain" description="Aldehyde dehydrogenase" evidence="9">
    <location>
        <begin position="179"/>
        <end position="370"/>
    </location>
</feature>
<organism evidence="10 11">
    <name type="scientific">Artemisia annua</name>
    <name type="common">Sweet wormwood</name>
    <dbReference type="NCBI Taxonomy" id="35608"/>
    <lineage>
        <taxon>Eukaryota</taxon>
        <taxon>Viridiplantae</taxon>
        <taxon>Streptophyta</taxon>
        <taxon>Embryophyta</taxon>
        <taxon>Tracheophyta</taxon>
        <taxon>Spermatophyta</taxon>
        <taxon>Magnoliopsida</taxon>
        <taxon>eudicotyledons</taxon>
        <taxon>Gunneridae</taxon>
        <taxon>Pentapetalae</taxon>
        <taxon>asterids</taxon>
        <taxon>campanulids</taxon>
        <taxon>Asterales</taxon>
        <taxon>Asteraceae</taxon>
        <taxon>Asteroideae</taxon>
        <taxon>Anthemideae</taxon>
        <taxon>Artemisiinae</taxon>
        <taxon>Artemisia</taxon>
    </lineage>
</organism>
<dbReference type="GO" id="GO:0008886">
    <property type="term" value="F:glyceraldehyde-3-phosphate dehydrogenase (NADP+) (non-phosphorylating) activity"/>
    <property type="evidence" value="ECO:0007669"/>
    <property type="project" value="UniProtKB-EC"/>
</dbReference>
<evidence type="ECO:0000256" key="6">
    <source>
        <dbReference type="ARBA" id="ARBA00042646"/>
    </source>
</evidence>
<dbReference type="OrthoDB" id="1617041at2759"/>
<dbReference type="EC" id="1.2.1.9" evidence="3"/>
<evidence type="ECO:0000256" key="3">
    <source>
        <dbReference type="ARBA" id="ARBA00038980"/>
    </source>
</evidence>
<comment type="similarity">
    <text evidence="1">Belongs to the aldehyde dehydrogenase family.</text>
</comment>
<dbReference type="Pfam" id="PF00171">
    <property type="entry name" value="Aldedh"/>
    <property type="match status" value="1"/>
</dbReference>
<keyword evidence="2" id="KW-0560">Oxidoreductase</keyword>
<sequence length="383" mass="42337">MAGTGVFEDIIDGEVFKYYTEGEWKKSASGKSVAIINPTTRTTQYKMISTYLLLRNKFLQIKFVKTFKFFFVIACHKKENKQSDGLQKSDSKAKGKKHFMDTASFFTRRSILKTQGPLLECQSGNVRNQQGFVTEIPGVFWPYSLSNYPVNLAFLKLVRTYCGNSLVLSSTQHKLIGPVYSGQRCTAVKVVLVMESVADALVEKVNAKVAKLKVGTPEDNCDITPVVSESSANFIEGLAKDAKTKGATFCQEYKREGNLIWPLLLDNVRPDMRIAWEEPFGPIVPVIRINSIEEGIHHCNASNFGLQGCVFTSDINKAILISDAMETGTVQINSAPARGPDHFPFQGLKDSGIGSQGITNSINMMTKIKSTVINLPTPTYTMG</sequence>
<dbReference type="FunFam" id="3.40.309.10:FF:000016">
    <property type="entry name" value="NADP-dependent glyceraldehyde-3-phosphate dehydrogenase"/>
    <property type="match status" value="1"/>
</dbReference>
<dbReference type="GO" id="GO:0008911">
    <property type="term" value="F:lactaldehyde dehydrogenase (NAD+) activity"/>
    <property type="evidence" value="ECO:0007669"/>
    <property type="project" value="TreeGrafter"/>
</dbReference>
<dbReference type="InterPro" id="IPR051020">
    <property type="entry name" value="ALDH-related_metabolic_enz"/>
</dbReference>
<accession>A0A2U1NN63</accession>
<keyword evidence="11" id="KW-1185">Reference proteome</keyword>
<dbReference type="EMBL" id="PKPP01002488">
    <property type="protein sequence ID" value="PWA74944.1"/>
    <property type="molecule type" value="Genomic_DNA"/>
</dbReference>
<protein>
    <recommendedName>
        <fullName evidence="4">NADP-dependent glyceraldehyde-3-phosphate dehydrogenase</fullName>
        <ecNumber evidence="3">1.2.1.9</ecNumber>
    </recommendedName>
    <alternativeName>
        <fullName evidence="5">Glyceraldehyde-3-phosphate dehydrogenase [NADP(+)]</fullName>
    </alternativeName>
    <alternativeName>
        <fullName evidence="6">Non-phosphorylating glyceraldehyde 3-phosphate dehydrogenase</fullName>
    </alternativeName>
    <alternativeName>
        <fullName evidence="7">Triosephosphate dehydrogenase</fullName>
    </alternativeName>
</protein>
<evidence type="ECO:0000256" key="7">
    <source>
        <dbReference type="ARBA" id="ARBA00043052"/>
    </source>
</evidence>
<comment type="caution">
    <text evidence="10">The sequence shown here is derived from an EMBL/GenBank/DDBJ whole genome shotgun (WGS) entry which is preliminary data.</text>
</comment>
<dbReference type="AlphaFoldDB" id="A0A2U1NN63"/>
<dbReference type="Gene3D" id="3.40.309.10">
    <property type="entry name" value="Aldehyde Dehydrogenase, Chain A, domain 2"/>
    <property type="match status" value="1"/>
</dbReference>
<evidence type="ECO:0000256" key="5">
    <source>
        <dbReference type="ARBA" id="ARBA00042470"/>
    </source>
</evidence>
<gene>
    <name evidence="10" type="ORF">CTI12_AA246510</name>
</gene>
<reference evidence="10 11" key="1">
    <citation type="journal article" date="2018" name="Mol. Plant">
        <title>The genome of Artemisia annua provides insight into the evolution of Asteraceae family and artemisinin biosynthesis.</title>
        <authorList>
            <person name="Shen Q."/>
            <person name="Zhang L."/>
            <person name="Liao Z."/>
            <person name="Wang S."/>
            <person name="Yan T."/>
            <person name="Shi P."/>
            <person name="Liu M."/>
            <person name="Fu X."/>
            <person name="Pan Q."/>
            <person name="Wang Y."/>
            <person name="Lv Z."/>
            <person name="Lu X."/>
            <person name="Zhang F."/>
            <person name="Jiang W."/>
            <person name="Ma Y."/>
            <person name="Chen M."/>
            <person name="Hao X."/>
            <person name="Li L."/>
            <person name="Tang Y."/>
            <person name="Lv G."/>
            <person name="Zhou Y."/>
            <person name="Sun X."/>
            <person name="Brodelius P.E."/>
            <person name="Rose J.K.C."/>
            <person name="Tang K."/>
        </authorList>
    </citation>
    <scope>NUCLEOTIDE SEQUENCE [LARGE SCALE GENOMIC DNA]</scope>
    <source>
        <strain evidence="11">cv. Huhao1</strain>
        <tissue evidence="10">Leaf</tissue>
    </source>
</reference>
<evidence type="ECO:0000256" key="4">
    <source>
        <dbReference type="ARBA" id="ARBA00040853"/>
    </source>
</evidence>
<evidence type="ECO:0000313" key="11">
    <source>
        <dbReference type="Proteomes" id="UP000245207"/>
    </source>
</evidence>
<dbReference type="STRING" id="35608.A0A2U1NN63"/>
<evidence type="ECO:0000256" key="2">
    <source>
        <dbReference type="ARBA" id="ARBA00023002"/>
    </source>
</evidence>
<dbReference type="Proteomes" id="UP000245207">
    <property type="component" value="Unassembled WGS sequence"/>
</dbReference>
<evidence type="ECO:0000313" key="10">
    <source>
        <dbReference type="EMBL" id="PWA74944.1"/>
    </source>
</evidence>
<evidence type="ECO:0000256" key="8">
    <source>
        <dbReference type="ARBA" id="ARBA00049186"/>
    </source>
</evidence>